<evidence type="ECO:0000313" key="2">
    <source>
        <dbReference type="Proteomes" id="UP001628179"/>
    </source>
</evidence>
<sequence length="103" mass="11497">MRAQKARVGAILGPLDTIIIPANPPAGFAVWQGFGPQAEWDTFMHSEPLMEHWANEPVKQANQDKQGGSAAVLARRQGVRNLIDDIEGMNDYLRTMPARQWPF</sequence>
<dbReference type="GeneID" id="98182067"/>
<protein>
    <submittedName>
        <fullName evidence="1">Uncharacterized protein</fullName>
    </submittedName>
</protein>
<evidence type="ECO:0000313" key="1">
    <source>
        <dbReference type="EMBL" id="GAB1321115.1"/>
    </source>
</evidence>
<dbReference type="EMBL" id="BAAFSV010000006">
    <property type="protein sequence ID" value="GAB1321115.1"/>
    <property type="molecule type" value="Genomic_DNA"/>
</dbReference>
<reference evidence="1 2" key="1">
    <citation type="submission" date="2024-09" db="EMBL/GenBank/DDBJ databases">
        <title>Itraconazole resistance in Madurella fahalii resulting from another homologue of gene encoding cytochrome P450 14-alpha sterol demethylase (CYP51).</title>
        <authorList>
            <person name="Yoshioka I."/>
            <person name="Fahal A.H."/>
            <person name="Kaneko S."/>
            <person name="Yaguchi T."/>
        </authorList>
    </citation>
    <scope>NUCLEOTIDE SEQUENCE [LARGE SCALE GENOMIC DNA]</scope>
    <source>
        <strain evidence="1 2">IFM 68171</strain>
    </source>
</reference>
<accession>A0ABQ0GTP7</accession>
<dbReference type="Proteomes" id="UP001628179">
    <property type="component" value="Unassembled WGS sequence"/>
</dbReference>
<organism evidence="1 2">
    <name type="scientific">Madurella fahalii</name>
    <dbReference type="NCBI Taxonomy" id="1157608"/>
    <lineage>
        <taxon>Eukaryota</taxon>
        <taxon>Fungi</taxon>
        <taxon>Dikarya</taxon>
        <taxon>Ascomycota</taxon>
        <taxon>Pezizomycotina</taxon>
        <taxon>Sordariomycetes</taxon>
        <taxon>Sordariomycetidae</taxon>
        <taxon>Sordariales</taxon>
        <taxon>Sordariales incertae sedis</taxon>
        <taxon>Madurella</taxon>
    </lineage>
</organism>
<dbReference type="RefSeq" id="XP_070922845.1">
    <property type="nucleotide sequence ID" value="XM_071066744.1"/>
</dbReference>
<proteinExistence type="predicted"/>
<gene>
    <name evidence="1" type="ORF">MFIFM68171_11325</name>
</gene>
<comment type="caution">
    <text evidence="1">The sequence shown here is derived from an EMBL/GenBank/DDBJ whole genome shotgun (WGS) entry which is preliminary data.</text>
</comment>
<name>A0ABQ0GTP7_9PEZI</name>
<keyword evidence="2" id="KW-1185">Reference proteome</keyword>